<dbReference type="Proteomes" id="UP000246352">
    <property type="component" value="Unassembled WGS sequence"/>
</dbReference>
<reference evidence="9 10" key="1">
    <citation type="submission" date="2018-05" db="EMBL/GenBank/DDBJ databases">
        <title>Genomic Encyclopedia of Type Strains, Phase IV (KMG-IV): sequencing the most valuable type-strain genomes for metagenomic binning, comparative biology and taxonomic classification.</title>
        <authorList>
            <person name="Goeker M."/>
        </authorList>
    </citation>
    <scope>NUCLEOTIDE SEQUENCE [LARGE SCALE GENOMIC DNA]</scope>
    <source>
        <strain evidence="9 10">DSM 16791</strain>
    </source>
</reference>
<comment type="similarity">
    <text evidence="1 4 7">Belongs to the aldehyde dehydrogenase family.</text>
</comment>
<dbReference type="PROSITE" id="PS00070">
    <property type="entry name" value="ALDEHYDE_DEHYDR_CYS"/>
    <property type="match status" value="1"/>
</dbReference>
<name>A0A317PUT9_9HYPH</name>
<dbReference type="GO" id="GO:0004029">
    <property type="term" value="F:aldehyde dehydrogenase (NAD+) activity"/>
    <property type="evidence" value="ECO:0007669"/>
    <property type="project" value="TreeGrafter"/>
</dbReference>
<dbReference type="FunFam" id="3.40.309.10:FF:000003">
    <property type="entry name" value="Aldehyde dehydrogenase"/>
    <property type="match status" value="1"/>
</dbReference>
<dbReference type="PANTHER" id="PTHR43570:SF16">
    <property type="entry name" value="ALDEHYDE DEHYDROGENASE TYPE III, ISOFORM Q"/>
    <property type="match status" value="1"/>
</dbReference>
<evidence type="ECO:0000259" key="8">
    <source>
        <dbReference type="Pfam" id="PF00171"/>
    </source>
</evidence>
<dbReference type="FunFam" id="3.40.605.10:FF:000004">
    <property type="entry name" value="Aldehyde dehydrogenase"/>
    <property type="match status" value="1"/>
</dbReference>
<evidence type="ECO:0000256" key="6">
    <source>
        <dbReference type="PROSITE-ProRule" id="PRU10007"/>
    </source>
</evidence>
<dbReference type="GO" id="GO:0006081">
    <property type="term" value="P:aldehyde metabolic process"/>
    <property type="evidence" value="ECO:0007669"/>
    <property type="project" value="InterPro"/>
</dbReference>
<feature type="active site" evidence="5 6">
    <location>
        <position position="210"/>
    </location>
</feature>
<sequence length="457" mass="49385">MSLIADITRELRSTFETRATLPLEWRRGQLLALKAMIEENEADIFAALRADLGRSDAETRMVETGTVLSEISHVLSHLKAWMRPRKVSTPLSNQPGRSSIISEPLGVALIMAPWNYPFYLVCMPLIGAIAAGNCAVVKPSEISAATSRLLARLIPAYLDPRAVRVVEGDAETARELLEERWDHIFFTGGEAVGRQVMAAAARHLTPVTLELGGKSPTIVEPDCDLATAARRIAWGKFLNAGQTCVAPDYVLVHESAADELVTRMKAEITGFFGADPKASADYARIVNDRHFQRLSGLLGDGHAECGGETEPASRYIAPTVLTGVDPASPAMQQEIFGPLLPVIPYCSLDEALQFVNQRPRPLALYLFSNSGVTRDRVIDETSSGGVCVNDVVMHLAVPGLPFGGVGPSGMGACHGRASFDTFSHAKSVLAKSERFDVPLRYPPFSALKTRLIKLVGG</sequence>
<dbReference type="InterPro" id="IPR015590">
    <property type="entry name" value="Aldehyde_DH_dom"/>
</dbReference>
<keyword evidence="2 4" id="KW-0560">Oxidoreductase</keyword>
<keyword evidence="3" id="KW-0520">NAD</keyword>
<dbReference type="EMBL" id="QGTR01000001">
    <property type="protein sequence ID" value="PWW04454.1"/>
    <property type="molecule type" value="Genomic_DNA"/>
</dbReference>
<comment type="caution">
    <text evidence="9">The sequence shown here is derived from an EMBL/GenBank/DDBJ whole genome shotgun (WGS) entry which is preliminary data.</text>
</comment>
<dbReference type="InterPro" id="IPR016163">
    <property type="entry name" value="Ald_DH_C"/>
</dbReference>
<protein>
    <recommendedName>
        <fullName evidence="4">Aldehyde dehydrogenase</fullName>
    </recommendedName>
</protein>
<dbReference type="OrthoDB" id="9812625at2"/>
<evidence type="ECO:0000256" key="3">
    <source>
        <dbReference type="ARBA" id="ARBA00023027"/>
    </source>
</evidence>
<organism evidence="9 10">
    <name type="scientific">Hoeflea marina</name>
    <dbReference type="NCBI Taxonomy" id="274592"/>
    <lineage>
        <taxon>Bacteria</taxon>
        <taxon>Pseudomonadati</taxon>
        <taxon>Pseudomonadota</taxon>
        <taxon>Alphaproteobacteria</taxon>
        <taxon>Hyphomicrobiales</taxon>
        <taxon>Rhizobiaceae</taxon>
        <taxon>Hoeflea</taxon>
    </lineage>
</organism>
<dbReference type="CDD" id="cd07087">
    <property type="entry name" value="ALDH_F3-13-14_CALDH-like"/>
    <property type="match status" value="1"/>
</dbReference>
<dbReference type="PIRSF" id="PIRSF036492">
    <property type="entry name" value="ALDH"/>
    <property type="match status" value="1"/>
</dbReference>
<dbReference type="InterPro" id="IPR016162">
    <property type="entry name" value="Ald_DH_N"/>
</dbReference>
<proteinExistence type="inferred from homology"/>
<dbReference type="AlphaFoldDB" id="A0A317PUT9"/>
<accession>A0A317PUT9</accession>
<dbReference type="Gene3D" id="3.40.309.10">
    <property type="entry name" value="Aldehyde Dehydrogenase, Chain A, domain 2"/>
    <property type="match status" value="1"/>
</dbReference>
<dbReference type="InterPro" id="IPR029510">
    <property type="entry name" value="Ald_DH_CS_GLU"/>
</dbReference>
<dbReference type="Gene3D" id="3.40.605.10">
    <property type="entry name" value="Aldehyde Dehydrogenase, Chain A, domain 1"/>
    <property type="match status" value="1"/>
</dbReference>
<feature type="active site" evidence="5">
    <location>
        <position position="244"/>
    </location>
</feature>
<dbReference type="PANTHER" id="PTHR43570">
    <property type="entry name" value="ALDEHYDE DEHYDROGENASE"/>
    <property type="match status" value="1"/>
</dbReference>
<gene>
    <name evidence="9" type="ORF">DFR52_1011152</name>
</gene>
<dbReference type="SUPFAM" id="SSF53720">
    <property type="entry name" value="ALDH-like"/>
    <property type="match status" value="1"/>
</dbReference>
<dbReference type="RefSeq" id="WP_110030889.1">
    <property type="nucleotide sequence ID" value="NZ_QGTR01000001.1"/>
</dbReference>
<evidence type="ECO:0000313" key="9">
    <source>
        <dbReference type="EMBL" id="PWW04454.1"/>
    </source>
</evidence>
<evidence type="ECO:0000256" key="2">
    <source>
        <dbReference type="ARBA" id="ARBA00023002"/>
    </source>
</evidence>
<feature type="domain" description="Aldehyde dehydrogenase" evidence="8">
    <location>
        <begin position="12"/>
        <end position="428"/>
    </location>
</feature>
<evidence type="ECO:0000256" key="4">
    <source>
        <dbReference type="PIRNR" id="PIRNR036492"/>
    </source>
</evidence>
<dbReference type="InterPro" id="IPR016160">
    <property type="entry name" value="Ald_DH_CS_CYS"/>
</dbReference>
<keyword evidence="10" id="KW-1185">Reference proteome</keyword>
<evidence type="ECO:0000256" key="5">
    <source>
        <dbReference type="PIRSR" id="PIRSR036492-1"/>
    </source>
</evidence>
<dbReference type="Pfam" id="PF00171">
    <property type="entry name" value="Aldedh"/>
    <property type="match status" value="1"/>
</dbReference>
<dbReference type="InterPro" id="IPR012394">
    <property type="entry name" value="Aldehyde_DH_NAD(P)"/>
</dbReference>
<evidence type="ECO:0000256" key="7">
    <source>
        <dbReference type="RuleBase" id="RU003345"/>
    </source>
</evidence>
<evidence type="ECO:0000313" key="10">
    <source>
        <dbReference type="Proteomes" id="UP000246352"/>
    </source>
</evidence>
<evidence type="ECO:0000256" key="1">
    <source>
        <dbReference type="ARBA" id="ARBA00009986"/>
    </source>
</evidence>
<dbReference type="PROSITE" id="PS00687">
    <property type="entry name" value="ALDEHYDE_DEHYDR_GLU"/>
    <property type="match status" value="1"/>
</dbReference>
<dbReference type="InterPro" id="IPR016161">
    <property type="entry name" value="Ald_DH/histidinol_DH"/>
</dbReference>
<dbReference type="GO" id="GO:0005737">
    <property type="term" value="C:cytoplasm"/>
    <property type="evidence" value="ECO:0007669"/>
    <property type="project" value="TreeGrafter"/>
</dbReference>